<dbReference type="Gene3D" id="3.30.720.110">
    <property type="match status" value="1"/>
</dbReference>
<organism evidence="2 3">
    <name type="scientific">Virgisporangium ochraceum</name>
    <dbReference type="NCBI Taxonomy" id="65505"/>
    <lineage>
        <taxon>Bacteria</taxon>
        <taxon>Bacillati</taxon>
        <taxon>Actinomycetota</taxon>
        <taxon>Actinomycetes</taxon>
        <taxon>Micromonosporales</taxon>
        <taxon>Micromonosporaceae</taxon>
        <taxon>Virgisporangium</taxon>
    </lineage>
</organism>
<accession>A0A8J3ZYT2</accession>
<dbReference type="PROSITE" id="PS51819">
    <property type="entry name" value="VOC"/>
    <property type="match status" value="1"/>
</dbReference>
<gene>
    <name evidence="2" type="primary">phnB</name>
    <name evidence="2" type="ORF">Voc01_056500</name>
</gene>
<dbReference type="RefSeq" id="WP_203930628.1">
    <property type="nucleotide sequence ID" value="NZ_BOPH01000082.1"/>
</dbReference>
<dbReference type="EMBL" id="BOPH01000082">
    <property type="protein sequence ID" value="GIJ70733.1"/>
    <property type="molecule type" value="Genomic_DNA"/>
</dbReference>
<dbReference type="InterPro" id="IPR037523">
    <property type="entry name" value="VOC_core"/>
</dbReference>
<evidence type="ECO:0000313" key="3">
    <source>
        <dbReference type="Proteomes" id="UP000635606"/>
    </source>
</evidence>
<dbReference type="Proteomes" id="UP000635606">
    <property type="component" value="Unassembled WGS sequence"/>
</dbReference>
<dbReference type="PANTHER" id="PTHR34109">
    <property type="entry name" value="BNAUNNG04460D PROTEIN-RELATED"/>
    <property type="match status" value="1"/>
</dbReference>
<proteinExistence type="predicted"/>
<protein>
    <submittedName>
        <fullName evidence="2">Glyoxalase</fullName>
    </submittedName>
</protein>
<reference evidence="2" key="1">
    <citation type="submission" date="2021-01" db="EMBL/GenBank/DDBJ databases">
        <title>Whole genome shotgun sequence of Virgisporangium ochraceum NBRC 16418.</title>
        <authorList>
            <person name="Komaki H."/>
            <person name="Tamura T."/>
        </authorList>
    </citation>
    <scope>NUCLEOTIDE SEQUENCE</scope>
    <source>
        <strain evidence="2">NBRC 16418</strain>
    </source>
</reference>
<name>A0A8J3ZYT2_9ACTN</name>
<dbReference type="SUPFAM" id="SSF54593">
    <property type="entry name" value="Glyoxalase/Bleomycin resistance protein/Dihydroxybiphenyl dioxygenase"/>
    <property type="match status" value="1"/>
</dbReference>
<comment type="caution">
    <text evidence="2">The sequence shown here is derived from an EMBL/GenBank/DDBJ whole genome shotgun (WGS) entry which is preliminary data.</text>
</comment>
<dbReference type="Pfam" id="PF00903">
    <property type="entry name" value="Glyoxalase"/>
    <property type="match status" value="1"/>
</dbReference>
<evidence type="ECO:0000313" key="2">
    <source>
        <dbReference type="EMBL" id="GIJ70733.1"/>
    </source>
</evidence>
<feature type="domain" description="VOC" evidence="1">
    <location>
        <begin position="11"/>
        <end position="138"/>
    </location>
</feature>
<evidence type="ECO:0000259" key="1">
    <source>
        <dbReference type="PROSITE" id="PS51819"/>
    </source>
</evidence>
<sequence length="164" mass="17560">MTARPNPIPDRYRRVTPCLVVRGAAKALEFYAEVFGATERMRMPGPGGTIVHSEIEIGDSVLIVEDENPHTGTTAPPAGGLPGSPVFQFIYVEDVDATLARAVELGATVKRAPEDQFYGDRDGFIIDPFGHGWTVASHVEDVSGEELGKRMAQMFGGAEFGGAP</sequence>
<dbReference type="CDD" id="cd07246">
    <property type="entry name" value="VOC_like"/>
    <property type="match status" value="1"/>
</dbReference>
<dbReference type="Gene3D" id="3.30.720.120">
    <property type="match status" value="1"/>
</dbReference>
<dbReference type="InterPro" id="IPR029068">
    <property type="entry name" value="Glyas_Bleomycin-R_OHBP_Dase"/>
</dbReference>
<keyword evidence="3" id="KW-1185">Reference proteome</keyword>
<dbReference type="AlphaFoldDB" id="A0A8J3ZYT2"/>
<dbReference type="InterPro" id="IPR004360">
    <property type="entry name" value="Glyas_Fos-R_dOase_dom"/>
</dbReference>
<dbReference type="PANTHER" id="PTHR34109:SF1">
    <property type="entry name" value="VOC DOMAIN-CONTAINING PROTEIN"/>
    <property type="match status" value="1"/>
</dbReference>